<evidence type="ECO:0000256" key="5">
    <source>
        <dbReference type="ARBA" id="ARBA00023316"/>
    </source>
</evidence>
<evidence type="ECO:0000256" key="1">
    <source>
        <dbReference type="ARBA" id="ARBA00004776"/>
    </source>
</evidence>
<dbReference type="PANTHER" id="PTHR43179:SF12">
    <property type="entry name" value="GALACTOFURANOSYLTRANSFERASE GLFT2"/>
    <property type="match status" value="1"/>
</dbReference>
<evidence type="ECO:0000313" key="9">
    <source>
        <dbReference type="Proteomes" id="UP001526201"/>
    </source>
</evidence>
<sequence>MMGSSPSPSAGRRLTASVVICAYTLDRWDDTLAAVESVRGQTVPPERILVVVDYNRELFDRLRSALPTVTVVENRHQKGLSGGKDTGVELTTSDVVAFLDDDAVAHPDWLGSLLAAYVDEQIAGVGGTTLPRWASDRPRWFPEEFDWVLGCTFTGRDPGQVRNLLGGNASFRREVFSVAGGFPSHIGRTSAQRRPLGCEETEFCIRVNQHRPEWKYVFEPSAVIWHRVGTERERFTYFRSRCFAEGWSKAAVTRSVGVAEGLSTELRYTTRTLTRGVIRGIGETLRGDRSGVERSYAISVGLLAAATGYARGGIAARRQQAITVRSDGLGPQMPVPCGPRVDSGIS</sequence>
<keyword evidence="4" id="KW-0808">Transferase</keyword>
<dbReference type="InterPro" id="IPR001173">
    <property type="entry name" value="Glyco_trans_2-like"/>
</dbReference>
<evidence type="ECO:0000256" key="6">
    <source>
        <dbReference type="SAM" id="MobiDB-lite"/>
    </source>
</evidence>
<evidence type="ECO:0000313" key="8">
    <source>
        <dbReference type="EMBL" id="MCV7229641.1"/>
    </source>
</evidence>
<dbReference type="Pfam" id="PF00535">
    <property type="entry name" value="Glycos_transf_2"/>
    <property type="match status" value="1"/>
</dbReference>
<evidence type="ECO:0000256" key="3">
    <source>
        <dbReference type="ARBA" id="ARBA00022676"/>
    </source>
</evidence>
<evidence type="ECO:0000259" key="7">
    <source>
        <dbReference type="Pfam" id="PF00535"/>
    </source>
</evidence>
<dbReference type="EMBL" id="JACKTY010000046">
    <property type="protein sequence ID" value="MCV7229641.1"/>
    <property type="molecule type" value="Genomic_DNA"/>
</dbReference>
<evidence type="ECO:0000256" key="2">
    <source>
        <dbReference type="ARBA" id="ARBA00006739"/>
    </source>
</evidence>
<reference evidence="8 9" key="1">
    <citation type="journal article" date="2022" name="BMC Genomics">
        <title>Comparative genome analysis of mycobacteria focusing on tRNA and non-coding RNA.</title>
        <authorList>
            <person name="Behra P.R.K."/>
            <person name="Pettersson B.M.F."/>
            <person name="Ramesh M."/>
            <person name="Das S."/>
            <person name="Dasgupta S."/>
            <person name="Kirsebom L.A."/>
        </authorList>
    </citation>
    <scope>NUCLEOTIDE SEQUENCE [LARGE SCALE GENOMIC DNA]</scope>
    <source>
        <strain evidence="8 9">DSM 44078</strain>
    </source>
</reference>
<dbReference type="Proteomes" id="UP001526201">
    <property type="component" value="Unassembled WGS sequence"/>
</dbReference>
<proteinExistence type="inferred from homology"/>
<feature type="domain" description="Glycosyltransferase 2-like" evidence="7">
    <location>
        <begin position="17"/>
        <end position="176"/>
    </location>
</feature>
<dbReference type="SUPFAM" id="SSF53448">
    <property type="entry name" value="Nucleotide-diphospho-sugar transferases"/>
    <property type="match status" value="1"/>
</dbReference>
<accession>A0ABT3CJD2</accession>
<keyword evidence="5" id="KW-0961">Cell wall biogenesis/degradation</keyword>
<keyword evidence="3" id="KW-0328">Glycosyltransferase</keyword>
<dbReference type="Gene3D" id="3.90.550.10">
    <property type="entry name" value="Spore Coat Polysaccharide Biosynthesis Protein SpsA, Chain A"/>
    <property type="match status" value="1"/>
</dbReference>
<organism evidence="8 9">
    <name type="scientific">Mycolicibacterium komossense</name>
    <dbReference type="NCBI Taxonomy" id="1779"/>
    <lineage>
        <taxon>Bacteria</taxon>
        <taxon>Bacillati</taxon>
        <taxon>Actinomycetota</taxon>
        <taxon>Actinomycetes</taxon>
        <taxon>Mycobacteriales</taxon>
        <taxon>Mycobacteriaceae</taxon>
        <taxon>Mycolicibacterium</taxon>
    </lineage>
</organism>
<comment type="caution">
    <text evidence="8">The sequence shown here is derived from an EMBL/GenBank/DDBJ whole genome shotgun (WGS) entry which is preliminary data.</text>
</comment>
<dbReference type="PANTHER" id="PTHR43179">
    <property type="entry name" value="RHAMNOSYLTRANSFERASE WBBL"/>
    <property type="match status" value="1"/>
</dbReference>
<protein>
    <submittedName>
        <fullName evidence="8">Glycosyltransferase family 2 protein</fullName>
    </submittedName>
</protein>
<evidence type="ECO:0000256" key="4">
    <source>
        <dbReference type="ARBA" id="ARBA00022679"/>
    </source>
</evidence>
<comment type="similarity">
    <text evidence="2">Belongs to the glycosyltransferase 2 family.</text>
</comment>
<comment type="pathway">
    <text evidence="1">Cell wall biogenesis; cell wall polysaccharide biosynthesis.</text>
</comment>
<keyword evidence="9" id="KW-1185">Reference proteome</keyword>
<dbReference type="InterPro" id="IPR029044">
    <property type="entry name" value="Nucleotide-diphossugar_trans"/>
</dbReference>
<feature type="region of interest" description="Disordered" evidence="6">
    <location>
        <begin position="327"/>
        <end position="346"/>
    </location>
</feature>
<gene>
    <name evidence="8" type="ORF">H7J73_26890</name>
</gene>
<name>A0ABT3CJD2_9MYCO</name>